<dbReference type="OrthoDB" id="77973at2759"/>
<dbReference type="AlphaFoldDB" id="A0A8J5XGJ1"/>
<evidence type="ECO:0008006" key="3">
    <source>
        <dbReference type="Google" id="ProtNLM"/>
    </source>
</evidence>
<evidence type="ECO:0000313" key="1">
    <source>
        <dbReference type="EMBL" id="KAG8462540.1"/>
    </source>
</evidence>
<reference evidence="1" key="1">
    <citation type="submission" date="2021-05" db="EMBL/GenBank/DDBJ databases">
        <title>The genome of the haptophyte Pavlova lutheri (Diacronema luteri, Pavlovales) - a model for lipid biosynthesis in eukaryotic algae.</title>
        <authorList>
            <person name="Hulatt C.J."/>
            <person name="Posewitz M.C."/>
        </authorList>
    </citation>
    <scope>NUCLEOTIDE SEQUENCE</scope>
    <source>
        <strain evidence="1">NIVA-4/92</strain>
    </source>
</reference>
<name>A0A8J5XGJ1_DIALT</name>
<sequence length="590" mass="64104">MGNPGAGGAGRRRAEWPAACKATLEELARVGASRVEDLRMLGEMQASLEAGSLAPALVRRLGVECELREEWRTTRALDALAALAALRAEAGEGVAHALFERCGARMQADAALMLDGLPKRAQPWQHALVAQTRAVADAVVRDASAAQPASAAECIGDSVSSWPLGALRAQAIDTPSAQLSHALALLSAAVRALLDSSVGAAAAARTPLAAARRRGNGLAVSASAGAAGVLCAPHTPDRAAPPDASGVSGVRAARPSAPDLDAFVQARIRELRDARRDAAARIVQRAARCLLARRALARARVTRRATQLASLRTRGIGRRLARGLAWRWRWLRWRRASARARRRERALAARVHADARAAYDAMPPSGRARFDAATVLQRAVRAAVARARARALRDGWPVLRVQAGARVWAALRARRWRVRFRALRQARAERVAWAEWRAETGGASAAALRTSIAVRLHVTAEVGAVDAELRREQARFESAFKAWERRMRAAVIARKLPTDWLPQLHPHTGESFYFNLATGEARRDHPNLRQADAIAARERRAACARMHERFALIGEYKRGVVESAESVRDECAERIAALRAEFVDEWLKDC</sequence>
<gene>
    <name evidence="1" type="ORF">KFE25_010365</name>
</gene>
<dbReference type="EMBL" id="JAGTXO010000020">
    <property type="protein sequence ID" value="KAG8462540.1"/>
    <property type="molecule type" value="Genomic_DNA"/>
</dbReference>
<protein>
    <recommendedName>
        <fullName evidence="3">WW domain-containing protein</fullName>
    </recommendedName>
</protein>
<dbReference type="Proteomes" id="UP000751190">
    <property type="component" value="Unassembled WGS sequence"/>
</dbReference>
<keyword evidence="2" id="KW-1185">Reference proteome</keyword>
<organism evidence="1 2">
    <name type="scientific">Diacronema lutheri</name>
    <name type="common">Unicellular marine alga</name>
    <name type="synonym">Monochrysis lutheri</name>
    <dbReference type="NCBI Taxonomy" id="2081491"/>
    <lineage>
        <taxon>Eukaryota</taxon>
        <taxon>Haptista</taxon>
        <taxon>Haptophyta</taxon>
        <taxon>Pavlovophyceae</taxon>
        <taxon>Pavlovales</taxon>
        <taxon>Pavlovaceae</taxon>
        <taxon>Diacronema</taxon>
    </lineage>
</organism>
<accession>A0A8J5XGJ1</accession>
<proteinExistence type="predicted"/>
<comment type="caution">
    <text evidence="1">The sequence shown here is derived from an EMBL/GenBank/DDBJ whole genome shotgun (WGS) entry which is preliminary data.</text>
</comment>
<evidence type="ECO:0000313" key="2">
    <source>
        <dbReference type="Proteomes" id="UP000751190"/>
    </source>
</evidence>